<dbReference type="GO" id="GO:0042105">
    <property type="term" value="C:alpha-beta T cell receptor complex"/>
    <property type="evidence" value="ECO:0007669"/>
    <property type="project" value="TreeGrafter"/>
</dbReference>
<sequence length="206" mass="23318">MVSPTMAVYEMIHQFNFPRRIERRVSRMKWIILLAHLLVIWTMTVAEDSVPKLKIKVEESSSDKIKLSCPDGFHFQNTNETTRTLEYKDENTNEYVCKKVNGLVSDDSNVKIYVKFRTCDNCVELDTTAAVGMVVGDLVATVLIGVAVYSIASQPKATLITGKKTSSKMGLINNEASANEDLTGNYQPLNKRRMDRSEYSTLPERR</sequence>
<dbReference type="GeneTree" id="ENSGT00940000153312"/>
<feature type="compositionally biased region" description="Basic and acidic residues" evidence="1">
    <location>
        <begin position="195"/>
        <end position="206"/>
    </location>
</feature>
<protein>
    <submittedName>
        <fullName evidence="2">T-cell surface glycoprotein CD3 delta chain</fullName>
    </submittedName>
</protein>
<proteinExistence type="predicted"/>
<dbReference type="PANTHER" id="PTHR10570">
    <property type="entry name" value="T-CELL SURFACE GLYCOPROTEIN CD3 GAMMA CHAIN / DELTA CHAIN"/>
    <property type="match status" value="1"/>
</dbReference>
<keyword evidence="3" id="KW-1185">Reference proteome</keyword>
<evidence type="ECO:0000313" key="2">
    <source>
        <dbReference type="Ensembl" id="ENSOKIP00005069222.1"/>
    </source>
</evidence>
<dbReference type="PANTHER" id="PTHR10570:SF8">
    <property type="entry name" value="T-CELL SURFACE GLYCOPROTEIN CD3 GAMMA CHAIN"/>
    <property type="match status" value="1"/>
</dbReference>
<dbReference type="Ensembl" id="ENSOKIT00005073624.1">
    <property type="protein sequence ID" value="ENSOKIP00005069222.1"/>
    <property type="gene ID" value="ENSOKIG00005029747.1"/>
</dbReference>
<name>A0A8C7I713_ONCKI</name>
<dbReference type="GO" id="GO:0004888">
    <property type="term" value="F:transmembrane signaling receptor activity"/>
    <property type="evidence" value="ECO:0007669"/>
    <property type="project" value="TreeGrafter"/>
</dbReference>
<evidence type="ECO:0000313" key="3">
    <source>
        <dbReference type="Proteomes" id="UP000694557"/>
    </source>
</evidence>
<accession>A0A8C7I713</accession>
<reference evidence="2" key="2">
    <citation type="submission" date="2025-09" db="UniProtKB">
        <authorList>
            <consortium name="Ensembl"/>
        </authorList>
    </citation>
    <scope>IDENTIFICATION</scope>
</reference>
<evidence type="ECO:0000256" key="1">
    <source>
        <dbReference type="SAM" id="MobiDB-lite"/>
    </source>
</evidence>
<dbReference type="GO" id="GO:0045059">
    <property type="term" value="P:positive thymic T cell selection"/>
    <property type="evidence" value="ECO:0007669"/>
    <property type="project" value="TreeGrafter"/>
</dbReference>
<dbReference type="GO" id="GO:0007166">
    <property type="term" value="P:cell surface receptor signaling pathway"/>
    <property type="evidence" value="ECO:0007669"/>
    <property type="project" value="TreeGrafter"/>
</dbReference>
<dbReference type="Gene3D" id="1.10.287.770">
    <property type="entry name" value="YojJ-like"/>
    <property type="match status" value="1"/>
</dbReference>
<organism evidence="2 3">
    <name type="scientific">Oncorhynchus kisutch</name>
    <name type="common">Coho salmon</name>
    <name type="synonym">Salmo kisutch</name>
    <dbReference type="NCBI Taxonomy" id="8019"/>
    <lineage>
        <taxon>Eukaryota</taxon>
        <taxon>Metazoa</taxon>
        <taxon>Chordata</taxon>
        <taxon>Craniata</taxon>
        <taxon>Vertebrata</taxon>
        <taxon>Euteleostomi</taxon>
        <taxon>Actinopterygii</taxon>
        <taxon>Neopterygii</taxon>
        <taxon>Teleostei</taxon>
        <taxon>Protacanthopterygii</taxon>
        <taxon>Salmoniformes</taxon>
        <taxon>Salmonidae</taxon>
        <taxon>Salmoninae</taxon>
        <taxon>Oncorhynchus</taxon>
    </lineage>
</organism>
<gene>
    <name evidence="2" type="primary">LOC109909369</name>
</gene>
<dbReference type="AlphaFoldDB" id="A0A8C7I713"/>
<dbReference type="InterPro" id="IPR015484">
    <property type="entry name" value="CD3_esu/gsu/dsu"/>
</dbReference>
<dbReference type="Proteomes" id="UP000694557">
    <property type="component" value="Unassembled WGS sequence"/>
</dbReference>
<feature type="region of interest" description="Disordered" evidence="1">
    <location>
        <begin position="182"/>
        <end position="206"/>
    </location>
</feature>
<dbReference type="GO" id="GO:0009897">
    <property type="term" value="C:external side of plasma membrane"/>
    <property type="evidence" value="ECO:0007669"/>
    <property type="project" value="TreeGrafter"/>
</dbReference>
<reference evidence="2" key="1">
    <citation type="submission" date="2025-08" db="UniProtKB">
        <authorList>
            <consortium name="Ensembl"/>
        </authorList>
    </citation>
    <scope>IDENTIFICATION</scope>
</reference>